<name>A0A7X3IKF9_9BACL</name>
<dbReference type="GO" id="GO:0030313">
    <property type="term" value="C:cell envelope"/>
    <property type="evidence" value="ECO:0007669"/>
    <property type="project" value="UniProtKB-SubCell"/>
</dbReference>
<keyword evidence="2" id="KW-0479">Metal-binding</keyword>
<keyword evidence="3" id="KW-0186">Copper</keyword>
<dbReference type="Pfam" id="PF13473">
    <property type="entry name" value="Cupredoxin_1"/>
    <property type="match status" value="1"/>
</dbReference>
<reference evidence="7 8" key="1">
    <citation type="submission" date="2019-12" db="EMBL/GenBank/DDBJ databases">
        <title>Paenibacillus sp. nov., an endophytic bacterium isolated from the stem of Dendrobium.</title>
        <authorList>
            <person name="Zhao R."/>
        </authorList>
    </citation>
    <scope>NUCLEOTIDE SEQUENCE [LARGE SCALE GENOMIC DNA]</scope>
    <source>
        <strain evidence="7 8">HJL G12</strain>
    </source>
</reference>
<dbReference type="RefSeq" id="WP_160498618.1">
    <property type="nucleotide sequence ID" value="NZ_WUBI01000002.1"/>
</dbReference>
<dbReference type="Gene3D" id="2.60.40.420">
    <property type="entry name" value="Cupredoxins - blue copper proteins"/>
    <property type="match status" value="1"/>
</dbReference>
<keyword evidence="5" id="KW-0732">Signal</keyword>
<feature type="region of interest" description="Disordered" evidence="4">
    <location>
        <begin position="23"/>
        <end position="43"/>
    </location>
</feature>
<dbReference type="AlphaFoldDB" id="A0A7X3IKF9"/>
<evidence type="ECO:0000256" key="2">
    <source>
        <dbReference type="ARBA" id="ARBA00022723"/>
    </source>
</evidence>
<comment type="caution">
    <text evidence="7">The sequence shown here is derived from an EMBL/GenBank/DDBJ whole genome shotgun (WGS) entry which is preliminary data.</text>
</comment>
<gene>
    <name evidence="7" type="ORF">GRF59_15440</name>
</gene>
<dbReference type="SUPFAM" id="SSF49503">
    <property type="entry name" value="Cupredoxins"/>
    <property type="match status" value="1"/>
</dbReference>
<dbReference type="InterPro" id="IPR051403">
    <property type="entry name" value="NosZ/Cyto_c_oxidase_sub2"/>
</dbReference>
<evidence type="ECO:0000259" key="6">
    <source>
        <dbReference type="Pfam" id="PF13473"/>
    </source>
</evidence>
<feature type="domain" description="EfeO-type cupredoxin-like" evidence="6">
    <location>
        <begin position="37"/>
        <end position="127"/>
    </location>
</feature>
<dbReference type="InterPro" id="IPR028096">
    <property type="entry name" value="EfeO_Cupredoxin"/>
</dbReference>
<evidence type="ECO:0000256" key="3">
    <source>
        <dbReference type="ARBA" id="ARBA00023008"/>
    </source>
</evidence>
<dbReference type="PROSITE" id="PS51257">
    <property type="entry name" value="PROKAR_LIPOPROTEIN"/>
    <property type="match status" value="1"/>
</dbReference>
<evidence type="ECO:0000256" key="4">
    <source>
        <dbReference type="SAM" id="MobiDB-lite"/>
    </source>
</evidence>
<comment type="subcellular location">
    <subcellularLocation>
        <location evidence="1">Cell envelope</location>
    </subcellularLocation>
</comment>
<organism evidence="7 8">
    <name type="scientific">Paenibacillus dendrobii</name>
    <dbReference type="NCBI Taxonomy" id="2691084"/>
    <lineage>
        <taxon>Bacteria</taxon>
        <taxon>Bacillati</taxon>
        <taxon>Bacillota</taxon>
        <taxon>Bacilli</taxon>
        <taxon>Bacillales</taxon>
        <taxon>Paenibacillaceae</taxon>
        <taxon>Paenibacillus</taxon>
    </lineage>
</organism>
<evidence type="ECO:0000313" key="8">
    <source>
        <dbReference type="Proteomes" id="UP000460318"/>
    </source>
</evidence>
<evidence type="ECO:0000313" key="7">
    <source>
        <dbReference type="EMBL" id="MWV45016.1"/>
    </source>
</evidence>
<feature type="signal peptide" evidence="5">
    <location>
        <begin position="1"/>
        <end position="20"/>
    </location>
</feature>
<evidence type="ECO:0000256" key="1">
    <source>
        <dbReference type="ARBA" id="ARBA00004196"/>
    </source>
</evidence>
<dbReference type="EMBL" id="WUBI01000002">
    <property type="protein sequence ID" value="MWV45016.1"/>
    <property type="molecule type" value="Genomic_DNA"/>
</dbReference>
<dbReference type="PANTHER" id="PTHR42838:SF2">
    <property type="entry name" value="NITROUS-OXIDE REDUCTASE"/>
    <property type="match status" value="1"/>
</dbReference>
<evidence type="ECO:0000256" key="5">
    <source>
        <dbReference type="SAM" id="SignalP"/>
    </source>
</evidence>
<sequence length="129" mass="13521">MKKKLFSLIAVAALSATVLAACGNDDSTSSSASDSSSSAGGDTKEITVNAKSFEFTPSEIKVKKGEKVKLTFKNTDGAHGLEIPEYNVNLQKDGTAEFTADKAGTFDFDCSVMCGAGHSDMKGQLIVEE</sequence>
<accession>A0A7X3IKF9</accession>
<dbReference type="GO" id="GO:0046872">
    <property type="term" value="F:metal ion binding"/>
    <property type="evidence" value="ECO:0007669"/>
    <property type="project" value="UniProtKB-KW"/>
</dbReference>
<dbReference type="PANTHER" id="PTHR42838">
    <property type="entry name" value="CYTOCHROME C OXIDASE SUBUNIT II"/>
    <property type="match status" value="1"/>
</dbReference>
<keyword evidence="8" id="KW-1185">Reference proteome</keyword>
<feature type="compositionally biased region" description="Low complexity" evidence="4">
    <location>
        <begin position="23"/>
        <end position="41"/>
    </location>
</feature>
<proteinExistence type="predicted"/>
<protein>
    <submittedName>
        <fullName evidence="7">Cytochrome C oxidase subunit II</fullName>
    </submittedName>
</protein>
<dbReference type="InterPro" id="IPR008972">
    <property type="entry name" value="Cupredoxin"/>
</dbReference>
<feature type="chain" id="PRO_5038517060" evidence="5">
    <location>
        <begin position="21"/>
        <end position="129"/>
    </location>
</feature>
<dbReference type="Proteomes" id="UP000460318">
    <property type="component" value="Unassembled WGS sequence"/>
</dbReference>